<organism evidence="4 5">
    <name type="scientific">Candidatus Scatousia excrementigallinarum</name>
    <dbReference type="NCBI Taxonomy" id="2840935"/>
    <lineage>
        <taxon>Bacteria</taxon>
        <taxon>Candidatus Scatousia</taxon>
    </lineage>
</organism>
<reference evidence="4" key="2">
    <citation type="journal article" date="2021" name="PeerJ">
        <title>Extensive microbial diversity within the chicken gut microbiome revealed by metagenomics and culture.</title>
        <authorList>
            <person name="Gilroy R."/>
            <person name="Ravi A."/>
            <person name="Getino M."/>
            <person name="Pursley I."/>
            <person name="Horton D.L."/>
            <person name="Alikhan N.F."/>
            <person name="Baker D."/>
            <person name="Gharbi K."/>
            <person name="Hall N."/>
            <person name="Watson M."/>
            <person name="Adriaenssens E.M."/>
            <person name="Foster-Nyarko E."/>
            <person name="Jarju S."/>
            <person name="Secka A."/>
            <person name="Antonio M."/>
            <person name="Oren A."/>
            <person name="Chaudhuri R.R."/>
            <person name="La Ragione R."/>
            <person name="Hildebrand F."/>
            <person name="Pallen M.J."/>
        </authorList>
    </citation>
    <scope>NUCLEOTIDE SEQUENCE</scope>
    <source>
        <strain evidence="4">6276</strain>
    </source>
</reference>
<keyword evidence="3" id="KW-0732">Signal</keyword>
<gene>
    <name evidence="4" type="ORF">IAC10_05830</name>
</gene>
<evidence type="ECO:0000256" key="2">
    <source>
        <dbReference type="SAM" id="Coils"/>
    </source>
</evidence>
<dbReference type="Proteomes" id="UP000823928">
    <property type="component" value="Unassembled WGS sequence"/>
</dbReference>
<dbReference type="InterPro" id="IPR010131">
    <property type="entry name" value="MdtP/NodT-like"/>
</dbReference>
<protein>
    <submittedName>
        <fullName evidence="4">TolC family protein</fullName>
    </submittedName>
</protein>
<comment type="similarity">
    <text evidence="1">Belongs to the outer membrane factor (OMF) (TC 1.B.17) family.</text>
</comment>
<comment type="caution">
    <text evidence="4">The sequence shown here is derived from an EMBL/GenBank/DDBJ whole genome shotgun (WGS) entry which is preliminary data.</text>
</comment>
<feature type="coiled-coil region" evidence="2">
    <location>
        <begin position="207"/>
        <end position="234"/>
    </location>
</feature>
<evidence type="ECO:0000313" key="4">
    <source>
        <dbReference type="EMBL" id="HIS36134.1"/>
    </source>
</evidence>
<dbReference type="AlphaFoldDB" id="A0A9D1EYY3"/>
<evidence type="ECO:0000313" key="5">
    <source>
        <dbReference type="Proteomes" id="UP000823928"/>
    </source>
</evidence>
<dbReference type="Gene3D" id="1.20.1600.10">
    <property type="entry name" value="Outer membrane efflux proteins (OEP)"/>
    <property type="match status" value="1"/>
</dbReference>
<keyword evidence="2" id="KW-0175">Coiled coil</keyword>
<dbReference type="Gene3D" id="2.20.200.10">
    <property type="entry name" value="Outer membrane efflux proteins (OEP)"/>
    <property type="match status" value="1"/>
</dbReference>
<dbReference type="EMBL" id="DVIU01000117">
    <property type="protein sequence ID" value="HIS36134.1"/>
    <property type="molecule type" value="Genomic_DNA"/>
</dbReference>
<sequence>MRKLIIALITFIFIINSSAYAFSFKKNNHNPLNVQEKTEYVNMCFWDKFQDEYLNYYITEAIRNNPDARKASWQVEEYRQNVKYSFGQELPSLSVSANYAGIHVPRFDNFELDQNAFILPFIASYEPDFLLKNRDRTKSVKKAYETEKYLEKSVYISLASDVATAYVNVILYDKLISYQNEIIKIKQAETERVIKKFQHGIIDRREYNAILKEYETAKNNLETYEKNRITALTQLAVLAGISADCAKDLKRSDFDSFDYHGKIPAQILSDVIFSRPDVMAAEKNLEKAKIDIRVARKEFLPGFRITGIYAFNTIAPGNFFSWESTLAAVLAGATQDIFKGGQKLANLRIQKAKYEQLFEDYRKTDLNAVKEINDALCIIKTDTEIDKNTINYLNIQKNDFILMQKKFSRGISAYTDILNEQEKLFLAAQNQTQTKAARLVNYFTLYKAVGGQL</sequence>
<evidence type="ECO:0000256" key="1">
    <source>
        <dbReference type="ARBA" id="ARBA00007613"/>
    </source>
</evidence>
<feature type="signal peptide" evidence="3">
    <location>
        <begin position="1"/>
        <end position="21"/>
    </location>
</feature>
<accession>A0A9D1EYY3</accession>
<dbReference type="SUPFAM" id="SSF56954">
    <property type="entry name" value="Outer membrane efflux proteins (OEP)"/>
    <property type="match status" value="1"/>
</dbReference>
<dbReference type="GO" id="GO:0015562">
    <property type="term" value="F:efflux transmembrane transporter activity"/>
    <property type="evidence" value="ECO:0007669"/>
    <property type="project" value="InterPro"/>
</dbReference>
<evidence type="ECO:0000256" key="3">
    <source>
        <dbReference type="SAM" id="SignalP"/>
    </source>
</evidence>
<dbReference type="PANTHER" id="PTHR30203">
    <property type="entry name" value="OUTER MEMBRANE CATION EFFLUX PROTEIN"/>
    <property type="match status" value="1"/>
</dbReference>
<proteinExistence type="inferred from homology"/>
<name>A0A9D1EYY3_9BACT</name>
<feature type="chain" id="PRO_5038843807" evidence="3">
    <location>
        <begin position="22"/>
        <end position="453"/>
    </location>
</feature>
<dbReference type="InterPro" id="IPR003423">
    <property type="entry name" value="OMP_efflux"/>
</dbReference>
<reference evidence="4" key="1">
    <citation type="submission" date="2020-10" db="EMBL/GenBank/DDBJ databases">
        <authorList>
            <person name="Gilroy R."/>
        </authorList>
    </citation>
    <scope>NUCLEOTIDE SEQUENCE</scope>
    <source>
        <strain evidence="4">6276</strain>
    </source>
</reference>
<dbReference type="Pfam" id="PF02321">
    <property type="entry name" value="OEP"/>
    <property type="match status" value="2"/>
</dbReference>